<sequence length="267" mass="29862">MKKTLIILFIIGLIITIVCGIGVVNQFQVESEKSKEVTENYHKVYDNNAEVKKLNVDLSNSNIKLKRGDQLKVESRGTNDKINMNTTVKNGTLYVKDKPLDSNVDITFMDFKHNDVTITLPKSLSHLNVNTESGSIMVDQIKADYAKLYADVGKLNINHAKFDRLIAEVDVADMHVTKTQFNSGEFKGDTGSIDIKDMPIDKPVKVKTDVGDITMDYTDKQPNNTRIEFDSDVGELDINNHLFKNKQVGNGSNLIHIKTDTGDAEIN</sequence>
<comment type="caution">
    <text evidence="2">The sequence shown here is derived from an EMBL/GenBank/DDBJ whole genome shotgun (WGS) entry which is preliminary data.</text>
</comment>
<proteinExistence type="predicted"/>
<dbReference type="RefSeq" id="WP_073343960.1">
    <property type="nucleotide sequence ID" value="NZ_BKAW01000007.1"/>
</dbReference>
<feature type="domain" description="DUF4097" evidence="1">
    <location>
        <begin position="52"/>
        <end position="266"/>
    </location>
</feature>
<evidence type="ECO:0000313" key="3">
    <source>
        <dbReference type="Proteomes" id="UP000321839"/>
    </source>
</evidence>
<dbReference type="Pfam" id="PF13349">
    <property type="entry name" value="DUF4097"/>
    <property type="match status" value="1"/>
</dbReference>
<dbReference type="InterPro" id="IPR025164">
    <property type="entry name" value="Toastrack_DUF4097"/>
</dbReference>
<organism evidence="2 3">
    <name type="scientific">Staphylococcus ureilyticus</name>
    <name type="common">Staphylococcus cohnii subsp. urealyticus</name>
    <dbReference type="NCBI Taxonomy" id="94138"/>
    <lineage>
        <taxon>Bacteria</taxon>
        <taxon>Bacillati</taxon>
        <taxon>Bacillota</taxon>
        <taxon>Bacilli</taxon>
        <taxon>Bacillales</taxon>
        <taxon>Staphylococcaceae</taxon>
        <taxon>Staphylococcus</taxon>
        <taxon>Staphylococcus cohnii species complex</taxon>
    </lineage>
</organism>
<dbReference type="AlphaFoldDB" id="A0AB34AIZ8"/>
<reference evidence="2 3" key="1">
    <citation type="submission" date="2019-07" db="EMBL/GenBank/DDBJ databases">
        <title>Whole genome shotgun sequence of Staphylococcus cohnii subsp. urealyticus NBRC 109766.</title>
        <authorList>
            <person name="Hosoyama A."/>
            <person name="Uohara A."/>
            <person name="Ohji S."/>
            <person name="Ichikawa N."/>
        </authorList>
    </citation>
    <scope>NUCLEOTIDE SEQUENCE [LARGE SCALE GENOMIC DNA]</scope>
    <source>
        <strain evidence="2 3">NBRC 109766</strain>
    </source>
</reference>
<accession>A0AB34AIZ8</accession>
<protein>
    <recommendedName>
        <fullName evidence="1">DUF4097 domain-containing protein</fullName>
    </recommendedName>
</protein>
<name>A0AB34AIZ8_STAUR</name>
<dbReference type="Proteomes" id="UP000321839">
    <property type="component" value="Unassembled WGS sequence"/>
</dbReference>
<evidence type="ECO:0000313" key="2">
    <source>
        <dbReference type="EMBL" id="GEQ03039.1"/>
    </source>
</evidence>
<gene>
    <name evidence="2" type="ORF">SCO02_14800</name>
</gene>
<evidence type="ECO:0000259" key="1">
    <source>
        <dbReference type="Pfam" id="PF13349"/>
    </source>
</evidence>
<keyword evidence="3" id="KW-1185">Reference proteome</keyword>
<dbReference type="EMBL" id="BKAW01000007">
    <property type="protein sequence ID" value="GEQ03039.1"/>
    <property type="molecule type" value="Genomic_DNA"/>
</dbReference>